<protein>
    <recommendedName>
        <fullName evidence="5">Zf-HC2 domain-containing protein</fullName>
    </recommendedName>
</protein>
<dbReference type="AlphaFoldDB" id="A0A3S9ZNY7"/>
<organism evidence="1 3">
    <name type="scientific">Streptomyces griseoviridis</name>
    <dbReference type="NCBI Taxonomy" id="45398"/>
    <lineage>
        <taxon>Bacteria</taxon>
        <taxon>Bacillati</taxon>
        <taxon>Actinomycetota</taxon>
        <taxon>Actinomycetes</taxon>
        <taxon>Kitasatosporales</taxon>
        <taxon>Streptomycetaceae</taxon>
        <taxon>Streptomyces</taxon>
    </lineage>
</organism>
<evidence type="ECO:0008006" key="5">
    <source>
        <dbReference type="Google" id="ProtNLM"/>
    </source>
</evidence>
<dbReference type="Proteomes" id="UP000501753">
    <property type="component" value="Chromosome"/>
</dbReference>
<dbReference type="OrthoDB" id="4077265at2"/>
<evidence type="ECO:0000313" key="4">
    <source>
        <dbReference type="Proteomes" id="UP000501753"/>
    </source>
</evidence>
<reference evidence="1 3" key="2">
    <citation type="submission" date="2018-12" db="EMBL/GenBank/DDBJ databases">
        <title>Streptomyces griseoviridis F1-27 complete genome.</title>
        <authorList>
            <person name="Mariita R.M."/>
            <person name="Sello J.K."/>
        </authorList>
    </citation>
    <scope>NUCLEOTIDE SEQUENCE [LARGE SCALE GENOMIC DNA]</scope>
    <source>
        <strain evidence="1 3">F1-27</strain>
    </source>
</reference>
<dbReference type="EMBL" id="CP029078">
    <property type="protein sequence ID" value="QCN83654.1"/>
    <property type="molecule type" value="Genomic_DNA"/>
</dbReference>
<keyword evidence="4" id="KW-1185">Reference proteome</keyword>
<evidence type="ECO:0000313" key="2">
    <source>
        <dbReference type="EMBL" id="QCN83654.1"/>
    </source>
</evidence>
<evidence type="ECO:0000313" key="1">
    <source>
        <dbReference type="EMBL" id="AZS89507.1"/>
    </source>
</evidence>
<gene>
    <name evidence="2" type="ORF">DDJ31_00625</name>
    <name evidence="1" type="ORF">ELQ87_38610</name>
</gene>
<evidence type="ECO:0000313" key="3">
    <source>
        <dbReference type="Proteomes" id="UP000271291"/>
    </source>
</evidence>
<name>A0A3S9ZNY7_STRGD</name>
<dbReference type="KEGG" id="sgd:ELQ87_38610"/>
<dbReference type="EMBL" id="CP034687">
    <property type="protein sequence ID" value="AZS89507.1"/>
    <property type="molecule type" value="Genomic_DNA"/>
</dbReference>
<accession>A0A3S9ZNY7</accession>
<dbReference type="RefSeq" id="WP_127182276.1">
    <property type="nucleotide sequence ID" value="NZ_CP029078.1"/>
</dbReference>
<proteinExistence type="predicted"/>
<reference evidence="2 4" key="1">
    <citation type="submission" date="2018-04" db="EMBL/GenBank/DDBJ databases">
        <title>Complete genome sequences of Streptomyces griseoviridis K61 and characterization of antagonistic properties of biological control agents.</title>
        <authorList>
            <person name="Mariita R.M."/>
            <person name="Sello J.K."/>
        </authorList>
    </citation>
    <scope>NUCLEOTIDE SEQUENCE [LARGE SCALE GENOMIC DNA]</scope>
    <source>
        <strain evidence="2 4">K61</strain>
    </source>
</reference>
<sequence length="490" mass="53083">MSPTGFAPHGRALPPGDAEILRDLRGGHGSLLALLHQRHRGAALAYASTCTPSPDLADSLVTGAFTRLRDRVASPRRLDEGRHAGCVRLQLLESVRLDAVTAAVRAPGSFHRPFVDWLRDGAVWPLAQDDRWTLAYETLPAGPRCLLWHSLVERDDTPALAAISGLAPADLTIALRRAEQALRHSRSALHTERLDGADCAPFLDHLTRRPDAPLSPPVVEHLRRCRRCRAVHEELGELPARAARHLPPRLLGWWPSEEYARAKARRRAPGPLATVTPLAPRASARTGTRSGATPAARHRRARCGRWCALVLRTVRRMAWRAVVLVLVAGAVVGGLLAEHTTDRWSAGGGGATAPAQDPRAPLRADRPIAADRFASAQGTLEFPTDAPGARRLPDGASLVYERVRFGGRDLDRLIAEVARVTRRPARLEFRLGGGPRDELWTTMALSAGQRPHAVAAGVRPLTGRHDLRVTARCAGAGSCAELFSFHLATG</sequence>
<dbReference type="Proteomes" id="UP000271291">
    <property type="component" value="Chromosome"/>
</dbReference>